<feature type="binding site" evidence="13">
    <location>
        <begin position="43"/>
        <end position="48"/>
    </location>
    <ligand>
        <name>substrate</name>
    </ligand>
</feature>
<keyword evidence="17" id="KW-1185">Reference proteome</keyword>
<protein>
    <recommendedName>
        <fullName evidence="11">Beta-phosphoglucomutase</fullName>
        <ecNumber evidence="10">5.4.2.6</ecNumber>
    </recommendedName>
</protein>
<feature type="site" description="Important for catalytic activity and assists the phosphoryl transfer reaction to Asp8 by balancing charge and orienting the reacting groups" evidence="15">
    <location>
        <position position="146"/>
    </location>
</feature>
<dbReference type="GO" id="GO:0005975">
    <property type="term" value="P:carbohydrate metabolic process"/>
    <property type="evidence" value="ECO:0007669"/>
    <property type="project" value="InterPro"/>
</dbReference>
<reference evidence="16 17" key="1">
    <citation type="submission" date="2019-03" db="EMBL/GenBank/DDBJ databases">
        <title>Genomic Encyclopedia of Type Strains, Phase IV (KMG-IV): sequencing the most valuable type-strain genomes for metagenomic binning, comparative biology and taxonomic classification.</title>
        <authorList>
            <person name="Goeker M."/>
        </authorList>
    </citation>
    <scope>NUCLEOTIDE SEQUENCE [LARGE SCALE GENOMIC DNA]</scope>
    <source>
        <strain evidence="16 17">DSM 16730</strain>
    </source>
</reference>
<dbReference type="Proteomes" id="UP000295433">
    <property type="component" value="Unassembled WGS sequence"/>
</dbReference>
<dbReference type="GO" id="GO:0008801">
    <property type="term" value="F:beta-phosphoglucomutase activity"/>
    <property type="evidence" value="ECO:0007669"/>
    <property type="project" value="UniProtKB-EC"/>
</dbReference>
<dbReference type="SUPFAM" id="SSF56784">
    <property type="entry name" value="HAD-like"/>
    <property type="match status" value="1"/>
</dbReference>
<dbReference type="GO" id="GO:0000287">
    <property type="term" value="F:magnesium ion binding"/>
    <property type="evidence" value="ECO:0007669"/>
    <property type="project" value="InterPro"/>
</dbReference>
<evidence type="ECO:0000256" key="2">
    <source>
        <dbReference type="ARBA" id="ARBA00006171"/>
    </source>
</evidence>
<evidence type="ECO:0000256" key="15">
    <source>
        <dbReference type="PIRSR" id="PIRSR610972-4"/>
    </source>
</evidence>
<dbReference type="InterPro" id="IPR023198">
    <property type="entry name" value="PGP-like_dom2"/>
</dbReference>
<dbReference type="RefSeq" id="WP_132454153.1">
    <property type="nucleotide sequence ID" value="NZ_JAWIZJ010000002.1"/>
</dbReference>
<dbReference type="PANTHER" id="PTHR46193">
    <property type="entry name" value="6-PHOSPHOGLUCONATE PHOSPHATASE"/>
    <property type="match status" value="1"/>
</dbReference>
<dbReference type="SFLD" id="SFLDS00003">
    <property type="entry name" value="Haloacid_Dehalogenase"/>
    <property type="match status" value="1"/>
</dbReference>
<evidence type="ECO:0000256" key="10">
    <source>
        <dbReference type="ARBA" id="ARBA00044968"/>
    </source>
</evidence>
<evidence type="ECO:0000256" key="5">
    <source>
        <dbReference type="ARBA" id="ARBA00022723"/>
    </source>
</evidence>
<dbReference type="Gene3D" id="1.10.150.240">
    <property type="entry name" value="Putative phosphatase, domain 2"/>
    <property type="match status" value="1"/>
</dbReference>
<dbReference type="InterPro" id="IPR023214">
    <property type="entry name" value="HAD_sf"/>
</dbReference>
<keyword evidence="3" id="KW-0963">Cytoplasm</keyword>
<evidence type="ECO:0000256" key="9">
    <source>
        <dbReference type="ARBA" id="ARBA00044926"/>
    </source>
</evidence>
<dbReference type="CDD" id="cd02598">
    <property type="entry name" value="HAD_BPGM"/>
    <property type="match status" value="1"/>
</dbReference>
<evidence type="ECO:0000256" key="8">
    <source>
        <dbReference type="ARBA" id="ARBA00023277"/>
    </source>
</evidence>
<dbReference type="SFLD" id="SFLDG01129">
    <property type="entry name" value="C1.5:_HAD__Beta-PGM__Phosphata"/>
    <property type="match status" value="1"/>
</dbReference>
<name>A0A4R3VRU2_9GAMM</name>
<comment type="caution">
    <text evidence="16">The sequence shown here is derived from an EMBL/GenBank/DDBJ whole genome shotgun (WGS) entry which is preliminary data.</text>
</comment>
<evidence type="ECO:0000313" key="17">
    <source>
        <dbReference type="Proteomes" id="UP000295433"/>
    </source>
</evidence>
<evidence type="ECO:0000256" key="3">
    <source>
        <dbReference type="ARBA" id="ARBA00022490"/>
    </source>
</evidence>
<dbReference type="InterPro" id="IPR006439">
    <property type="entry name" value="HAD-SF_hydro_IA"/>
</dbReference>
<feature type="binding site" evidence="13">
    <location>
        <begin position="8"/>
        <end position="10"/>
    </location>
    <ligand>
        <name>substrate</name>
    </ligand>
</feature>
<proteinExistence type="inferred from homology"/>
<feature type="active site" description="Proton donor/acceptor" evidence="12">
    <location>
        <position position="10"/>
    </location>
</feature>
<accession>A0A4R3VRU2</accession>
<dbReference type="InterPro" id="IPR010976">
    <property type="entry name" value="B-phosphoglucomutase_hydrolase"/>
</dbReference>
<feature type="binding site" evidence="14">
    <location>
        <position position="10"/>
    </location>
    <ligand>
        <name>Mg(2+)</name>
        <dbReference type="ChEBI" id="CHEBI:18420"/>
    </ligand>
</feature>
<sequence>MKNGFIFDLDGVIVDTAHYHFIAWQYLSNKIGIDIDEKFNETLKGISRKQSLERILEHGGKLGEFSNHEKEKLASEKNEYYVNLLNNLTENDILPGVLPFIKSAKNLGIPCAVASASKNAKFILEKLKIIDFFQHIVDPDTLSKGKPDPEIFLKAAKFIDIEPQHAVGFEDAQAGIIALNKAKIFSVGIAVNQESLIGADLVLPSLDNITPEILLERKKNKKTDASLHNQT</sequence>
<evidence type="ECO:0000256" key="7">
    <source>
        <dbReference type="ARBA" id="ARBA00023235"/>
    </source>
</evidence>
<evidence type="ECO:0000256" key="12">
    <source>
        <dbReference type="PIRSR" id="PIRSR610972-1"/>
    </source>
</evidence>
<evidence type="ECO:0000313" key="16">
    <source>
        <dbReference type="EMBL" id="TCV07711.1"/>
    </source>
</evidence>
<dbReference type="Pfam" id="PF00702">
    <property type="entry name" value="Hydrolase"/>
    <property type="match status" value="1"/>
</dbReference>
<dbReference type="EC" id="5.4.2.6" evidence="10"/>
<evidence type="ECO:0000256" key="6">
    <source>
        <dbReference type="ARBA" id="ARBA00022842"/>
    </source>
</evidence>
<feature type="binding site" evidence="14">
    <location>
        <position position="171"/>
    </location>
    <ligand>
        <name>Mg(2+)</name>
        <dbReference type="ChEBI" id="CHEBI:18420"/>
    </ligand>
</feature>
<dbReference type="NCBIfam" id="TIGR02009">
    <property type="entry name" value="PGMB-YQAB-SF"/>
    <property type="match status" value="1"/>
</dbReference>
<feature type="binding site" evidence="13">
    <location>
        <begin position="115"/>
        <end position="119"/>
    </location>
    <ligand>
        <name>substrate</name>
    </ligand>
</feature>
<dbReference type="InterPro" id="IPR010972">
    <property type="entry name" value="Beta-PGM"/>
</dbReference>
<keyword evidence="6 14" id="KW-0460">Magnesium</keyword>
<evidence type="ECO:0000256" key="4">
    <source>
        <dbReference type="ARBA" id="ARBA00022553"/>
    </source>
</evidence>
<feature type="active site" description="Nucleophile" evidence="12">
    <location>
        <position position="8"/>
    </location>
</feature>
<feature type="binding site" evidence="13">
    <location>
        <position position="51"/>
    </location>
    <ligand>
        <name>substrate</name>
    </ligand>
</feature>
<dbReference type="NCBIfam" id="TIGR01990">
    <property type="entry name" value="bPGM"/>
    <property type="match status" value="1"/>
</dbReference>
<dbReference type="AlphaFoldDB" id="A0A4R3VRU2"/>
<feature type="binding site" evidence="14">
    <location>
        <position position="170"/>
    </location>
    <ligand>
        <name>Mg(2+)</name>
        <dbReference type="ChEBI" id="CHEBI:18420"/>
    </ligand>
</feature>
<comment type="cofactor">
    <cofactor evidence="14">
        <name>Mg(2+)</name>
        <dbReference type="ChEBI" id="CHEBI:18420"/>
    </cofactor>
    <text evidence="14">Binds 2 magnesium ions per subunit.</text>
</comment>
<dbReference type="PANTHER" id="PTHR46193:SF18">
    <property type="entry name" value="HEXITOL PHOSPHATASE B"/>
    <property type="match status" value="1"/>
</dbReference>
<comment type="subcellular location">
    <subcellularLocation>
        <location evidence="1">Cytoplasm</location>
    </subcellularLocation>
</comment>
<dbReference type="InterPro" id="IPR051600">
    <property type="entry name" value="Beta-PGM-like"/>
</dbReference>
<dbReference type="EMBL" id="SMBY01000002">
    <property type="protein sequence ID" value="TCV07711.1"/>
    <property type="molecule type" value="Genomic_DNA"/>
</dbReference>
<keyword evidence="7" id="KW-0413">Isomerase</keyword>
<feature type="binding site" evidence="13">
    <location>
        <position position="77"/>
    </location>
    <ligand>
        <name>substrate</name>
    </ligand>
</feature>
<evidence type="ECO:0000256" key="11">
    <source>
        <dbReference type="ARBA" id="ARBA00044991"/>
    </source>
</evidence>
<feature type="binding site" evidence="14">
    <location>
        <position position="8"/>
    </location>
    <ligand>
        <name>Mg(2+)</name>
        <dbReference type="ChEBI" id="CHEBI:18420"/>
    </ligand>
</feature>
<organism evidence="16 17">
    <name type="scientific">Samsonia erythrinae</name>
    <dbReference type="NCBI Taxonomy" id="160434"/>
    <lineage>
        <taxon>Bacteria</taxon>
        <taxon>Pseudomonadati</taxon>
        <taxon>Pseudomonadota</taxon>
        <taxon>Gammaproteobacteria</taxon>
        <taxon>Enterobacterales</taxon>
        <taxon>Pectobacteriaceae</taxon>
        <taxon>Samsonia</taxon>
    </lineage>
</organism>
<evidence type="ECO:0000256" key="1">
    <source>
        <dbReference type="ARBA" id="ARBA00004496"/>
    </source>
</evidence>
<evidence type="ECO:0000256" key="14">
    <source>
        <dbReference type="PIRSR" id="PIRSR610972-3"/>
    </source>
</evidence>
<comment type="similarity">
    <text evidence="2">Belongs to the HAD-like hydrolase superfamily. CbbY/CbbZ/Gph/YieH family.</text>
</comment>
<dbReference type="InterPro" id="IPR036412">
    <property type="entry name" value="HAD-like_sf"/>
</dbReference>
<comment type="catalytic activity">
    <reaction evidence="9">
        <text>beta-D-glucose 1-phosphate = beta-D-glucose 6-phosphate</text>
        <dbReference type="Rhea" id="RHEA:20113"/>
        <dbReference type="ChEBI" id="CHEBI:57684"/>
        <dbReference type="ChEBI" id="CHEBI:58247"/>
        <dbReference type="EC" id="5.4.2.6"/>
    </reaction>
</comment>
<keyword evidence="5 14" id="KW-0479">Metal-binding</keyword>
<feature type="binding site" evidence="13">
    <location>
        <position position="24"/>
    </location>
    <ligand>
        <name>substrate</name>
    </ligand>
</feature>
<dbReference type="Gene3D" id="3.40.50.1000">
    <property type="entry name" value="HAD superfamily/HAD-like"/>
    <property type="match status" value="1"/>
</dbReference>
<dbReference type="NCBIfam" id="TIGR01509">
    <property type="entry name" value="HAD-SF-IA-v3"/>
    <property type="match status" value="1"/>
</dbReference>
<evidence type="ECO:0000256" key="13">
    <source>
        <dbReference type="PIRSR" id="PIRSR610972-2"/>
    </source>
</evidence>
<dbReference type="FunFam" id="1.10.150.240:FF:000010">
    <property type="entry name" value="Beta-phosphoglucomutase"/>
    <property type="match status" value="1"/>
</dbReference>
<keyword evidence="8" id="KW-0119">Carbohydrate metabolism</keyword>
<dbReference type="OrthoDB" id="9800058at2"/>
<feature type="binding site" evidence="13">
    <location>
        <position position="146"/>
    </location>
    <ligand>
        <name>substrate</name>
    </ligand>
</feature>
<gene>
    <name evidence="16" type="ORF">EDC54_102272</name>
</gene>
<keyword evidence="4" id="KW-0597">Phosphoprotein</keyword>
<dbReference type="GO" id="GO:0005737">
    <property type="term" value="C:cytoplasm"/>
    <property type="evidence" value="ECO:0007669"/>
    <property type="project" value="UniProtKB-SubCell"/>
</dbReference>
<feature type="site" description="Important for catalytic activity and assists the phosphoryl transfer reaction to Asp8 by balancing charge and orienting the reacting groups" evidence="15">
    <location>
        <position position="115"/>
    </location>
</feature>
<dbReference type="SFLD" id="SFLDG01135">
    <property type="entry name" value="C1.5.6:_HAD__Beta-PGM__Phospha"/>
    <property type="match status" value="1"/>
</dbReference>